<dbReference type="Pfam" id="PF12838">
    <property type="entry name" value="Fer4_7"/>
    <property type="match status" value="1"/>
</dbReference>
<sequence length="112" mass="12723">QQIAHQLNIKLKSKRFKKLMRQLPIDDSNPLFIYDPNKCVLCGRCVWVCREHLGVGVLGFAHRGFQRVVTTFADEPLGEFRCLECGECVRVCPSGALVFKDSTESKIKAKVR</sequence>
<reference evidence="7" key="1">
    <citation type="journal article" date="2014" name="Front. Microbiol.">
        <title>High frequency of phylogenetically diverse reductive dehalogenase-homologous genes in deep subseafloor sedimentary metagenomes.</title>
        <authorList>
            <person name="Kawai M."/>
            <person name="Futagami T."/>
            <person name="Toyoda A."/>
            <person name="Takaki Y."/>
            <person name="Nishi S."/>
            <person name="Hori S."/>
            <person name="Arai W."/>
            <person name="Tsubouchi T."/>
            <person name="Morono Y."/>
            <person name="Uchiyama I."/>
            <person name="Ito T."/>
            <person name="Fujiyama A."/>
            <person name="Inagaki F."/>
            <person name="Takami H."/>
        </authorList>
    </citation>
    <scope>NUCLEOTIDE SEQUENCE</scope>
    <source>
        <strain evidence="7">Expedition CK06-06</strain>
    </source>
</reference>
<dbReference type="PROSITE" id="PS51379">
    <property type="entry name" value="4FE4S_FER_2"/>
    <property type="match status" value="2"/>
</dbReference>
<dbReference type="PANTHER" id="PTHR24960">
    <property type="entry name" value="PHOTOSYSTEM I IRON-SULFUR CENTER-RELATED"/>
    <property type="match status" value="1"/>
</dbReference>
<keyword evidence="1" id="KW-0004">4Fe-4S</keyword>
<dbReference type="AlphaFoldDB" id="X1H6M0"/>
<evidence type="ECO:0000313" key="7">
    <source>
        <dbReference type="EMBL" id="GAH49474.1"/>
    </source>
</evidence>
<dbReference type="InterPro" id="IPR017900">
    <property type="entry name" value="4Fe4S_Fe_S_CS"/>
</dbReference>
<dbReference type="InterPro" id="IPR017896">
    <property type="entry name" value="4Fe4S_Fe-S-bd"/>
</dbReference>
<evidence type="ECO:0000256" key="2">
    <source>
        <dbReference type="ARBA" id="ARBA00022723"/>
    </source>
</evidence>
<feature type="domain" description="4Fe-4S ferredoxin-type" evidence="6">
    <location>
        <begin position="30"/>
        <end position="49"/>
    </location>
</feature>
<dbReference type="PROSITE" id="PS00198">
    <property type="entry name" value="4FE4S_FER_1"/>
    <property type="match status" value="1"/>
</dbReference>
<dbReference type="SUPFAM" id="SSF54862">
    <property type="entry name" value="4Fe-4S ferredoxins"/>
    <property type="match status" value="1"/>
</dbReference>
<feature type="non-terminal residue" evidence="7">
    <location>
        <position position="1"/>
    </location>
</feature>
<evidence type="ECO:0000256" key="3">
    <source>
        <dbReference type="ARBA" id="ARBA00022737"/>
    </source>
</evidence>
<evidence type="ECO:0000256" key="5">
    <source>
        <dbReference type="ARBA" id="ARBA00023014"/>
    </source>
</evidence>
<organism evidence="7">
    <name type="scientific">marine sediment metagenome</name>
    <dbReference type="NCBI Taxonomy" id="412755"/>
    <lineage>
        <taxon>unclassified sequences</taxon>
        <taxon>metagenomes</taxon>
        <taxon>ecological metagenomes</taxon>
    </lineage>
</organism>
<name>X1H6M0_9ZZZZ</name>
<protein>
    <recommendedName>
        <fullName evidence="6">4Fe-4S ferredoxin-type domain-containing protein</fullName>
    </recommendedName>
</protein>
<dbReference type="GO" id="GO:0051539">
    <property type="term" value="F:4 iron, 4 sulfur cluster binding"/>
    <property type="evidence" value="ECO:0007669"/>
    <property type="project" value="UniProtKB-KW"/>
</dbReference>
<keyword evidence="5" id="KW-0411">Iron-sulfur</keyword>
<keyword evidence="2" id="KW-0479">Metal-binding</keyword>
<dbReference type="FunFam" id="3.30.70.20:FF:000035">
    <property type="entry name" value="Iron hydrogenase 1"/>
    <property type="match status" value="1"/>
</dbReference>
<dbReference type="Gene3D" id="3.30.70.20">
    <property type="match status" value="1"/>
</dbReference>
<dbReference type="InterPro" id="IPR050157">
    <property type="entry name" value="PSI_iron-sulfur_center"/>
</dbReference>
<evidence type="ECO:0000256" key="1">
    <source>
        <dbReference type="ARBA" id="ARBA00022485"/>
    </source>
</evidence>
<keyword evidence="4" id="KW-0408">Iron</keyword>
<dbReference type="GO" id="GO:0046872">
    <property type="term" value="F:metal ion binding"/>
    <property type="evidence" value="ECO:0007669"/>
    <property type="project" value="UniProtKB-KW"/>
</dbReference>
<feature type="domain" description="4Fe-4S ferredoxin-type" evidence="6">
    <location>
        <begin position="73"/>
        <end position="102"/>
    </location>
</feature>
<proteinExistence type="predicted"/>
<dbReference type="PANTHER" id="PTHR24960:SF79">
    <property type="entry name" value="PHOTOSYSTEM I IRON-SULFUR CENTER"/>
    <property type="match status" value="1"/>
</dbReference>
<keyword evidence="3" id="KW-0677">Repeat</keyword>
<evidence type="ECO:0000259" key="6">
    <source>
        <dbReference type="PROSITE" id="PS51379"/>
    </source>
</evidence>
<dbReference type="EMBL" id="BARU01019157">
    <property type="protein sequence ID" value="GAH49474.1"/>
    <property type="molecule type" value="Genomic_DNA"/>
</dbReference>
<comment type="caution">
    <text evidence="7">The sequence shown here is derived from an EMBL/GenBank/DDBJ whole genome shotgun (WGS) entry which is preliminary data.</text>
</comment>
<evidence type="ECO:0000256" key="4">
    <source>
        <dbReference type="ARBA" id="ARBA00023004"/>
    </source>
</evidence>
<accession>X1H6M0</accession>
<gene>
    <name evidence="7" type="ORF">S03H2_31579</name>
</gene>